<evidence type="ECO:0000256" key="1">
    <source>
        <dbReference type="ARBA" id="ARBA00022441"/>
    </source>
</evidence>
<dbReference type="PANTHER" id="PTHR45632:SF3">
    <property type="entry name" value="KELCH-LIKE PROTEIN 32"/>
    <property type="match status" value="1"/>
</dbReference>
<dbReference type="EMBL" id="AAXF02000053">
    <property type="protein sequence ID" value="EDO09813.1"/>
    <property type="molecule type" value="Genomic_DNA"/>
</dbReference>
<dbReference type="AlphaFoldDB" id="A0AAN3D7T0"/>
<reference evidence="3 4" key="1">
    <citation type="submission" date="2007-03" db="EMBL/GenBank/DDBJ databases">
        <authorList>
            <person name="Fulton L."/>
            <person name="Clifton S."/>
            <person name="Fulton B."/>
            <person name="Xu J."/>
            <person name="Minx P."/>
            <person name="Pepin K.H."/>
            <person name="Johnson M."/>
            <person name="Thiruvilangam P."/>
            <person name="Bhonagiri V."/>
            <person name="Nash W.E."/>
            <person name="Mardis E.R."/>
            <person name="Wilson R.K."/>
        </authorList>
    </citation>
    <scope>NUCLEOTIDE SEQUENCE [LARGE SCALE GENOMIC DNA]</scope>
    <source>
        <strain evidence="4">ATCC 8483 / DSM 1896 / JCM 5824 / BCRC 10623 / CCUG 4943 / NCTC 11153</strain>
    </source>
</reference>
<organism evidence="3 4">
    <name type="scientific">Bacteroides ovatus (strain ATCC 8483 / DSM 1896 / JCM 5824 / BCRC 10623 / CCUG 4943 / NCTC 11153)</name>
    <dbReference type="NCBI Taxonomy" id="411476"/>
    <lineage>
        <taxon>Bacteria</taxon>
        <taxon>Pseudomonadati</taxon>
        <taxon>Bacteroidota</taxon>
        <taxon>Bacteroidia</taxon>
        <taxon>Bacteroidales</taxon>
        <taxon>Bacteroidaceae</taxon>
        <taxon>Bacteroides</taxon>
    </lineage>
</organism>
<comment type="caution">
    <text evidence="3">The sequence shown here is derived from an EMBL/GenBank/DDBJ whole genome shotgun (WGS) entry which is preliminary data.</text>
</comment>
<evidence type="ECO:0000256" key="2">
    <source>
        <dbReference type="ARBA" id="ARBA00022737"/>
    </source>
</evidence>
<sequence>MRKQYFFILYLSLILSYMNTACSRKGENKIVMQWENSLLLPGCTGMLKNVGLAGAYSGIVEDKLLVLGGANFPDKYPWEGGVKTWWSTLYSYDLHMDKWTVYDDFLNSPLAYGVSICLPEGLLCIGGCDRMQCSDKVFLIKKEGVSFVVDSVSYPALPVPLANATGAIGDNCIYIAGGQETMTNEQSTNHFYMLDLLHKEKGWQKMPGWEGPSLAYAVSVVQGGRFYLFSGRSYAPNEVMVEYTEGYVYEPGSRKWSKIAGNFPVMAGTAIPYEKDKIILLGGVEEILPTSPEHPGFSRKLRVISTETNSLVDSLDCPYPIPVTTNAVYMGNDVYVVSGEIQPGIRTPLILKGTF</sequence>
<keyword evidence="1" id="KW-0880">Kelch repeat</keyword>
<dbReference type="Pfam" id="PF24996">
    <property type="entry name" value="NANM"/>
    <property type="match status" value="2"/>
</dbReference>
<evidence type="ECO:0000313" key="4">
    <source>
        <dbReference type="Proteomes" id="UP000005475"/>
    </source>
</evidence>
<proteinExistence type="predicted"/>
<keyword evidence="2" id="KW-0677">Repeat</keyword>
<accession>A0AAN3D7T0</accession>
<dbReference type="SUPFAM" id="SSF117281">
    <property type="entry name" value="Kelch motif"/>
    <property type="match status" value="1"/>
</dbReference>
<dbReference type="Proteomes" id="UP000005475">
    <property type="component" value="Unassembled WGS sequence"/>
</dbReference>
<name>A0AAN3D7T0_BACO1</name>
<protein>
    <submittedName>
        <fullName evidence="3">Kelch repeat protein</fullName>
    </submittedName>
</protein>
<gene>
    <name evidence="3" type="ORF">BACOVA_04190</name>
</gene>
<dbReference type="Gene3D" id="2.120.10.80">
    <property type="entry name" value="Kelch-type beta propeller"/>
    <property type="match status" value="2"/>
</dbReference>
<dbReference type="InterPro" id="IPR056734">
    <property type="entry name" value="NANM"/>
</dbReference>
<dbReference type="InterPro" id="IPR015915">
    <property type="entry name" value="Kelch-typ_b-propeller"/>
</dbReference>
<reference evidence="4" key="2">
    <citation type="submission" date="2007-04" db="EMBL/GenBank/DDBJ databases">
        <title>Draft genome sequence of Bacteroides ovatus (ATCC 8483).</title>
        <authorList>
            <person name="Sudarsanam P."/>
            <person name="Ley R."/>
            <person name="Guruge J."/>
            <person name="Turnbaugh P.J."/>
            <person name="Mahowald M."/>
            <person name="Liep D."/>
            <person name="Gordon J."/>
        </authorList>
    </citation>
    <scope>NUCLEOTIDE SEQUENCE [LARGE SCALE GENOMIC DNA]</scope>
    <source>
        <strain evidence="4">ATCC 8483 / DSM 1896 / JCM 5824 / BCRC 10623 / CCUG 4943 / NCTC 11153</strain>
    </source>
</reference>
<dbReference type="PANTHER" id="PTHR45632">
    <property type="entry name" value="LD33804P"/>
    <property type="match status" value="1"/>
</dbReference>
<evidence type="ECO:0000313" key="3">
    <source>
        <dbReference type="EMBL" id="EDO09813.1"/>
    </source>
</evidence>